<evidence type="ECO:0000313" key="2">
    <source>
        <dbReference type="EMBL" id="ORA70379.1"/>
    </source>
</evidence>
<organism evidence="2 3">
    <name type="scientific">Mycolicibacterium insubricum</name>
    <dbReference type="NCBI Taxonomy" id="444597"/>
    <lineage>
        <taxon>Bacteria</taxon>
        <taxon>Bacillati</taxon>
        <taxon>Actinomycetota</taxon>
        <taxon>Actinomycetes</taxon>
        <taxon>Mycobacteriales</taxon>
        <taxon>Mycobacteriaceae</taxon>
        <taxon>Mycolicibacterium</taxon>
    </lineage>
</organism>
<dbReference type="Proteomes" id="UP000192801">
    <property type="component" value="Unassembled WGS sequence"/>
</dbReference>
<dbReference type="AlphaFoldDB" id="A0A1X0DDV7"/>
<protein>
    <recommendedName>
        <fullName evidence="1">Nuclear transport factor 2 domain-containing protein</fullName>
    </recommendedName>
</protein>
<keyword evidence="3" id="KW-1185">Reference proteome</keyword>
<evidence type="ECO:0000313" key="3">
    <source>
        <dbReference type="Proteomes" id="UP000192801"/>
    </source>
</evidence>
<sequence>MSVPAPAELLAVVEQSPAFAAAHDRSGWVNLFSDDGSVEDPVGSRRHTGHAAIGRFYDTFIGPRDIVFHRDLDIVAGSTVLRSLTLQVGMGGGVTMEIPAYLRYVVVESTGEPKIAELQAFWELPAMVWQFASNGIAALGPGLRLTRALLTNQNPVGALGFAAGARRPGARQRAALNTLTTALTRGDELAVRRILGRGVAVNLGDDTAVSADGIGALLRGATWTKHIAAGRYIAVAVRTDTARGVLIAEFGAGAQVVGLRYFTPS</sequence>
<dbReference type="SUPFAM" id="SSF54427">
    <property type="entry name" value="NTF2-like"/>
    <property type="match status" value="1"/>
</dbReference>
<gene>
    <name evidence="2" type="ORF">BST26_11130</name>
</gene>
<evidence type="ECO:0000259" key="1">
    <source>
        <dbReference type="Pfam" id="PF02136"/>
    </source>
</evidence>
<dbReference type="RefSeq" id="WP_083030978.1">
    <property type="nucleotide sequence ID" value="NZ_AP022618.1"/>
</dbReference>
<accession>A0A1X0DDV7</accession>
<dbReference type="Pfam" id="PF02136">
    <property type="entry name" value="NTF2"/>
    <property type="match status" value="1"/>
</dbReference>
<proteinExistence type="predicted"/>
<comment type="caution">
    <text evidence="2">The sequence shown here is derived from an EMBL/GenBank/DDBJ whole genome shotgun (WGS) entry which is preliminary data.</text>
</comment>
<reference evidence="2 3" key="1">
    <citation type="submission" date="2016-12" db="EMBL/GenBank/DDBJ databases">
        <title>The new phylogeny of genus Mycobacterium.</title>
        <authorList>
            <person name="Tortoli E."/>
            <person name="Trovato A."/>
            <person name="Cirillo D.M."/>
        </authorList>
    </citation>
    <scope>NUCLEOTIDE SEQUENCE [LARGE SCALE GENOMIC DNA]</scope>
    <source>
        <strain evidence="2 3">DSM 45130</strain>
    </source>
</reference>
<dbReference type="STRING" id="444597.BST26_11130"/>
<name>A0A1X0DDV7_9MYCO</name>
<dbReference type="InterPro" id="IPR032710">
    <property type="entry name" value="NTF2-like_dom_sf"/>
</dbReference>
<dbReference type="EMBL" id="MVHS01000022">
    <property type="protein sequence ID" value="ORA70379.1"/>
    <property type="molecule type" value="Genomic_DNA"/>
</dbReference>
<dbReference type="Gene3D" id="3.10.450.50">
    <property type="match status" value="1"/>
</dbReference>
<dbReference type="InterPro" id="IPR002075">
    <property type="entry name" value="NTF2_dom"/>
</dbReference>
<dbReference type="OrthoDB" id="5735022at2"/>
<feature type="domain" description="Nuclear transport factor 2" evidence="1">
    <location>
        <begin position="10"/>
        <end position="88"/>
    </location>
</feature>